<feature type="domain" description="Resolvase/invertase-type recombinase catalytic" evidence="1">
    <location>
        <begin position="1"/>
        <end position="129"/>
    </location>
</feature>
<dbReference type="Proteomes" id="UP000502894">
    <property type="component" value="Chromosome"/>
</dbReference>
<accession>A0A6F8T364</accession>
<dbReference type="CDD" id="cd03768">
    <property type="entry name" value="SR_ResInv"/>
    <property type="match status" value="1"/>
</dbReference>
<proteinExistence type="predicted"/>
<dbReference type="PANTHER" id="PTHR30461:SF19">
    <property type="entry name" value="SITE-SPECIFIC RECOMBINASE RESOLVASE FAMILY"/>
    <property type="match status" value="1"/>
</dbReference>
<dbReference type="InterPro" id="IPR050639">
    <property type="entry name" value="SSR_resolvase"/>
</dbReference>
<dbReference type="SMART" id="SM00857">
    <property type="entry name" value="Resolvase"/>
    <property type="match status" value="1"/>
</dbReference>
<evidence type="ECO:0000313" key="2">
    <source>
        <dbReference type="EMBL" id="BCA94879.1"/>
    </source>
</evidence>
<dbReference type="Gene3D" id="3.40.50.1390">
    <property type="entry name" value="Resolvase, N-terminal catalytic domain"/>
    <property type="match status" value="1"/>
</dbReference>
<name>A0A6F8T364_9GAMM</name>
<dbReference type="InterPro" id="IPR006119">
    <property type="entry name" value="Resolv_N"/>
</dbReference>
<dbReference type="GO" id="GO:0000150">
    <property type="term" value="F:DNA strand exchange activity"/>
    <property type="evidence" value="ECO:0007669"/>
    <property type="project" value="InterPro"/>
</dbReference>
<dbReference type="EMBL" id="AP022839">
    <property type="protein sequence ID" value="BCA94879.1"/>
    <property type="molecule type" value="Genomic_DNA"/>
</dbReference>
<sequence length="189" mass="21480">MNNQKLEIFEFAKKNKLEVNDFIEMTISSRKTSKERRIDEMLSVLDDADTLIVTELSRLGRSTAEVIGLVNELIKKQVRVIAIKQNLDMKQHDMNSKIMITLFSLFAELERDLISLRTKEALASKKMQGIQLGKPKGTIQKSKFDKDAVKIQELLALGLSVRKIANYLGYSNHIGLNTYVAKRKLRAGV</sequence>
<evidence type="ECO:0000259" key="1">
    <source>
        <dbReference type="PROSITE" id="PS51736"/>
    </source>
</evidence>
<dbReference type="PROSITE" id="PS51736">
    <property type="entry name" value="RECOMBINASES_3"/>
    <property type="match status" value="1"/>
</dbReference>
<dbReference type="InterPro" id="IPR036162">
    <property type="entry name" value="Resolvase-like_N_sf"/>
</dbReference>
<reference evidence="2" key="1">
    <citation type="journal article" date="2020" name="Microbiol. Resour. Announc.">
        <title>Complete Genome Sequence of Novel Psychrotolerant Legionella Strain TUM19329, Isolated from Antarctic Lake Sediment.</title>
        <authorList>
            <person name="Shimada S."/>
            <person name="Nakai R."/>
            <person name="Aoki K."/>
            <person name="Shimoeda N."/>
            <person name="Ohno G."/>
            <person name="Miyazaki Y."/>
            <person name="Kudoh S."/>
            <person name="Imura S."/>
            <person name="Watanabe K."/>
            <person name="Ishii Y."/>
            <person name="Tateda K."/>
        </authorList>
    </citation>
    <scope>NUCLEOTIDE SEQUENCE [LARGE SCALE GENOMIC DNA]</scope>
    <source>
        <strain evidence="2">TUM19329</strain>
    </source>
</reference>
<keyword evidence="3" id="KW-1185">Reference proteome</keyword>
<dbReference type="RefSeq" id="WP_226905592.1">
    <property type="nucleotide sequence ID" value="NZ_AP022839.1"/>
</dbReference>
<dbReference type="GO" id="GO:0003677">
    <property type="term" value="F:DNA binding"/>
    <property type="evidence" value="ECO:0007669"/>
    <property type="project" value="InterPro"/>
</dbReference>
<dbReference type="Pfam" id="PF00239">
    <property type="entry name" value="Resolvase"/>
    <property type="match status" value="1"/>
</dbReference>
<dbReference type="PANTHER" id="PTHR30461">
    <property type="entry name" value="DNA-INVERTASE FROM LAMBDOID PROPHAGE"/>
    <property type="match status" value="1"/>
</dbReference>
<dbReference type="AlphaFoldDB" id="A0A6F8T364"/>
<gene>
    <name evidence="2" type="ORF">TUM19329_12400</name>
</gene>
<protein>
    <submittedName>
        <fullName evidence="2">Resolvase</fullName>
    </submittedName>
</protein>
<organism evidence="2 3">
    <name type="scientific">Legionella antarctica</name>
    <dbReference type="NCBI Taxonomy" id="2708020"/>
    <lineage>
        <taxon>Bacteria</taxon>
        <taxon>Pseudomonadati</taxon>
        <taxon>Pseudomonadota</taxon>
        <taxon>Gammaproteobacteria</taxon>
        <taxon>Legionellales</taxon>
        <taxon>Legionellaceae</taxon>
        <taxon>Legionella</taxon>
    </lineage>
</organism>
<dbReference type="SUPFAM" id="SSF53041">
    <property type="entry name" value="Resolvase-like"/>
    <property type="match status" value="1"/>
</dbReference>
<dbReference type="KEGG" id="lant:TUM19329_12400"/>
<evidence type="ECO:0000313" key="3">
    <source>
        <dbReference type="Proteomes" id="UP000502894"/>
    </source>
</evidence>